<dbReference type="SUPFAM" id="SSF51695">
    <property type="entry name" value="PLC-like phosphodiesterases"/>
    <property type="match status" value="1"/>
</dbReference>
<dbReference type="PANTHER" id="PTHR43620:SF7">
    <property type="entry name" value="GLYCEROPHOSPHODIESTER PHOSPHODIESTERASE GDPD5-RELATED"/>
    <property type="match status" value="1"/>
</dbReference>
<dbReference type="RefSeq" id="WP_090032299.1">
    <property type="nucleotide sequence ID" value="NZ_BONM01000006.1"/>
</dbReference>
<feature type="region of interest" description="Disordered" evidence="7">
    <location>
        <begin position="1025"/>
        <end position="1058"/>
    </location>
</feature>
<dbReference type="InterPro" id="IPR005135">
    <property type="entry name" value="Endo/exonuclease/phosphatase"/>
</dbReference>
<dbReference type="GO" id="GO:0042597">
    <property type="term" value="C:periplasmic space"/>
    <property type="evidence" value="ECO:0007669"/>
    <property type="project" value="TreeGrafter"/>
</dbReference>
<dbReference type="Pfam" id="PF03009">
    <property type="entry name" value="GDPD"/>
    <property type="match status" value="1"/>
</dbReference>
<reference evidence="11" key="1">
    <citation type="submission" date="2016-10" db="EMBL/GenBank/DDBJ databases">
        <authorList>
            <person name="Varghese N."/>
            <person name="Submissions S."/>
        </authorList>
    </citation>
    <scope>NUCLEOTIDE SEQUENCE [LARGE SCALE GENOMIC DNA]</scope>
    <source>
        <strain evidence="11">CGMCC 4.6945</strain>
    </source>
</reference>
<dbReference type="Pfam" id="PF03372">
    <property type="entry name" value="Exo_endo_phos"/>
    <property type="match status" value="1"/>
</dbReference>
<feature type="domain" description="GP-PDE" evidence="9">
    <location>
        <begin position="431"/>
        <end position="737"/>
    </location>
</feature>
<dbReference type="Pfam" id="PF13449">
    <property type="entry name" value="Phytase-like"/>
    <property type="match status" value="1"/>
</dbReference>
<comment type="catalytic activity">
    <reaction evidence="6">
        <text>a sn-glycero-3-phosphodiester + H2O = an alcohol + sn-glycerol 3-phosphate + H(+)</text>
        <dbReference type="Rhea" id="RHEA:12969"/>
        <dbReference type="ChEBI" id="CHEBI:15377"/>
        <dbReference type="ChEBI" id="CHEBI:15378"/>
        <dbReference type="ChEBI" id="CHEBI:30879"/>
        <dbReference type="ChEBI" id="CHEBI:57597"/>
        <dbReference type="ChEBI" id="CHEBI:83408"/>
        <dbReference type="EC" id="3.1.4.46"/>
    </reaction>
</comment>
<evidence type="ECO:0000256" key="3">
    <source>
        <dbReference type="ARBA" id="ARBA00022729"/>
    </source>
</evidence>
<dbReference type="OrthoDB" id="9758957at2"/>
<evidence type="ECO:0000256" key="4">
    <source>
        <dbReference type="ARBA" id="ARBA00022798"/>
    </source>
</evidence>
<evidence type="ECO:0000259" key="9">
    <source>
        <dbReference type="PROSITE" id="PS51704"/>
    </source>
</evidence>
<dbReference type="InterPro" id="IPR017946">
    <property type="entry name" value="PLC-like_Pdiesterase_TIM-brl"/>
</dbReference>
<dbReference type="GO" id="GO:0006629">
    <property type="term" value="P:lipid metabolic process"/>
    <property type="evidence" value="ECO:0007669"/>
    <property type="project" value="InterPro"/>
</dbReference>
<proteinExistence type="inferred from homology"/>
<dbReference type="InterPro" id="IPR030395">
    <property type="entry name" value="GP_PDE_dom"/>
</dbReference>
<dbReference type="SUPFAM" id="SSF56219">
    <property type="entry name" value="DNase I-like"/>
    <property type="match status" value="1"/>
</dbReference>
<protein>
    <recommendedName>
        <fullName evidence="2">glycerophosphodiester phosphodiesterase</fullName>
        <ecNumber evidence="2">3.1.4.46</ecNumber>
    </recommendedName>
</protein>
<organism evidence="10 11">
    <name type="scientific">Cellulomonas marina</name>
    <dbReference type="NCBI Taxonomy" id="988821"/>
    <lineage>
        <taxon>Bacteria</taxon>
        <taxon>Bacillati</taxon>
        <taxon>Actinomycetota</taxon>
        <taxon>Actinomycetes</taxon>
        <taxon>Micrococcales</taxon>
        <taxon>Cellulomonadaceae</taxon>
        <taxon>Cellulomonas</taxon>
    </lineage>
</organism>
<gene>
    <name evidence="10" type="ORF">SAMN05421867_106100</name>
</gene>
<evidence type="ECO:0000256" key="1">
    <source>
        <dbReference type="ARBA" id="ARBA00007277"/>
    </source>
</evidence>
<dbReference type="STRING" id="988821.SAMN05421867_106100"/>
<evidence type="ECO:0000256" key="8">
    <source>
        <dbReference type="SAM" id="SignalP"/>
    </source>
</evidence>
<dbReference type="CDD" id="cd08602">
    <property type="entry name" value="GDPD_ScGlpQ1_like"/>
    <property type="match status" value="1"/>
</dbReference>
<evidence type="ECO:0000256" key="5">
    <source>
        <dbReference type="ARBA" id="ARBA00022801"/>
    </source>
</evidence>
<dbReference type="EMBL" id="FOKA01000006">
    <property type="protein sequence ID" value="SFB06706.1"/>
    <property type="molecule type" value="Genomic_DNA"/>
</dbReference>
<dbReference type="AlphaFoldDB" id="A0A1I0Y227"/>
<dbReference type="SUPFAM" id="SSF63829">
    <property type="entry name" value="Calcium-dependent phosphotriesterase"/>
    <property type="match status" value="1"/>
</dbReference>
<sequence>MRRLRTRTVLVTGLVACLLTPTAALAAPADTAADSAAGSAADAQTGRTRISPLTEPTLVARATLDADTLVEGPPSGALATPANGRQGPFAGQVVPGFSAVVEGRDGTLYGMPDNGFGTKGNSADFLLRIYTLAPDWETAEGGSGELALDGFISLRDPDGLAGFPIVNEGTAERLLTGGDFDVESLVQLRDGTFWIGEEFGPFLLHVDATGKLLQAPVPFPGGRSPQNPFLAPDESPRVKASKGFESLAVSANGKFLYPITEGAYVDDPQQRRRTVHEVDTATGQYTGRTWDYEADREPNVIGDAFMVGNHRMLVVERDDFDGAASVTKRVYEVDLKQVEPDGYLRKTLVLDALKIANPDGIGAGDGYGTGDPYSLPVQSFETVVRLRDGRLLIANDNNYPGNAARVPGTPDATELAVVDLRRVPAAAPSETTVIAHRGASGERPEHTLAAYERAILACADYIEPDLVMTKDGVLVSRHENEISGTTDVATRPEFADRRTTKTVDGTAYTGWFTEDFTLAELRTLRAVERLPEVRPGNTAFDGLYEIPTFDEVIDLARRSVSCDGRPVGVIPEIKHGTYFDSIGLSMEEAVVAGIDAAGWNSRGYPVQIQSFEVGNLQELNGMTTVRLAQLIDAAGAPADKVAAGDPLTYADMVTREGLHDVAEYADVVGLQKNVMIPREEDGTLGEPTGVIEQAHRLGLEVTGWTFRKENQFLPAEFRIGDDPNAPGDLVGEIRAFVQAGMDNAFTDDPAVAVTDDLRVATYNLSLNRATEGGLAADLATGDNAQAKAVAEVIQTAAPDVVLLNEFDHDAEGVSARLFRENYLEVPQGDGAPVTYPYAFWAPVNTGVPSGFDLNNDGSVGGPDDAWGFGAFPGQYGMLVLSRYPIDTDAVRTFQGFRWQDMPGNVIPADWYSSEELESFPLSSKSHWDVPVVVDGRTVHVLAAHPTPPSFDGAEDRNGRRNHDEIRFWADYVQGADYVYDDEGVHGGLARGERFVIVGDLNADPADGDSYDTAIGQLLSLDLLQDPAPTSAGGPEAAAAQGGANAAHTGDPALDTADFADTAPGNLRVDYVLPSTTLGVADAGVFWPAAGQPGSELTGTFPFPTSDHRLVWADLEVDLLR</sequence>
<evidence type="ECO:0000256" key="2">
    <source>
        <dbReference type="ARBA" id="ARBA00012247"/>
    </source>
</evidence>
<dbReference type="GO" id="GO:0006071">
    <property type="term" value="P:glycerol metabolic process"/>
    <property type="evidence" value="ECO:0007669"/>
    <property type="project" value="UniProtKB-KW"/>
</dbReference>
<dbReference type="Gene3D" id="3.20.20.190">
    <property type="entry name" value="Phosphatidylinositol (PI) phosphodiesterase"/>
    <property type="match status" value="1"/>
</dbReference>
<keyword evidence="4" id="KW-0319">Glycerol metabolism</keyword>
<keyword evidence="11" id="KW-1185">Reference proteome</keyword>
<feature type="chain" id="PRO_5011446614" description="glycerophosphodiester phosphodiesterase" evidence="8">
    <location>
        <begin position="27"/>
        <end position="1120"/>
    </location>
</feature>
<dbReference type="InterPro" id="IPR027372">
    <property type="entry name" value="Phytase-like_dom"/>
</dbReference>
<feature type="signal peptide" evidence="8">
    <location>
        <begin position="1"/>
        <end position="26"/>
    </location>
</feature>
<evidence type="ECO:0000313" key="10">
    <source>
        <dbReference type="EMBL" id="SFB06706.1"/>
    </source>
</evidence>
<keyword evidence="5" id="KW-0378">Hydrolase</keyword>
<evidence type="ECO:0000256" key="7">
    <source>
        <dbReference type="SAM" id="MobiDB-lite"/>
    </source>
</evidence>
<accession>A0A1I0Y227</accession>
<name>A0A1I0Y227_9CELL</name>
<comment type="similarity">
    <text evidence="1">Belongs to the glycerophosphoryl diester phosphodiesterase family.</text>
</comment>
<dbReference type="InterPro" id="IPR036691">
    <property type="entry name" value="Endo/exonu/phosph_ase_sf"/>
</dbReference>
<dbReference type="GO" id="GO:0008889">
    <property type="term" value="F:glycerophosphodiester phosphodiesterase activity"/>
    <property type="evidence" value="ECO:0007669"/>
    <property type="project" value="UniProtKB-EC"/>
</dbReference>
<keyword evidence="3 8" id="KW-0732">Signal</keyword>
<dbReference type="PROSITE" id="PS51704">
    <property type="entry name" value="GP_PDE"/>
    <property type="match status" value="1"/>
</dbReference>
<evidence type="ECO:0000256" key="6">
    <source>
        <dbReference type="ARBA" id="ARBA00047512"/>
    </source>
</evidence>
<dbReference type="Gene3D" id="3.60.10.10">
    <property type="entry name" value="Endonuclease/exonuclease/phosphatase"/>
    <property type="match status" value="1"/>
</dbReference>
<dbReference type="EC" id="3.1.4.46" evidence="2"/>
<feature type="compositionally biased region" description="Low complexity" evidence="7">
    <location>
        <begin position="1026"/>
        <end position="1046"/>
    </location>
</feature>
<evidence type="ECO:0000313" key="11">
    <source>
        <dbReference type="Proteomes" id="UP000199012"/>
    </source>
</evidence>
<dbReference type="PANTHER" id="PTHR43620">
    <property type="entry name" value="GLYCEROPHOSPHORYL DIESTER PHOSPHODIESTERASE"/>
    <property type="match status" value="1"/>
</dbReference>
<dbReference type="Proteomes" id="UP000199012">
    <property type="component" value="Unassembled WGS sequence"/>
</dbReference>